<comment type="subcellular location">
    <subcellularLocation>
        <location evidence="1">Cell membrane</location>
        <topology evidence="1">Multi-pass membrane protein</topology>
    </subcellularLocation>
</comment>
<feature type="transmembrane region" description="Helical" evidence="7">
    <location>
        <begin position="188"/>
        <end position="208"/>
    </location>
</feature>
<feature type="transmembrane region" description="Helical" evidence="7">
    <location>
        <begin position="80"/>
        <end position="101"/>
    </location>
</feature>
<evidence type="ECO:0000256" key="6">
    <source>
        <dbReference type="SAM" id="MobiDB-lite"/>
    </source>
</evidence>
<dbReference type="RefSeq" id="WP_277550486.1">
    <property type="nucleotide sequence ID" value="NZ_JARAMH010000003.1"/>
</dbReference>
<dbReference type="Proteomes" id="UP001595797">
    <property type="component" value="Unassembled WGS sequence"/>
</dbReference>
<evidence type="ECO:0000256" key="5">
    <source>
        <dbReference type="ARBA" id="ARBA00023136"/>
    </source>
</evidence>
<feature type="transmembrane region" description="Helical" evidence="7">
    <location>
        <begin position="122"/>
        <end position="141"/>
    </location>
</feature>
<accession>A0ABV9TID1</accession>
<comment type="caution">
    <text evidence="8">The sequence shown here is derived from an EMBL/GenBank/DDBJ whole genome shotgun (WGS) entry which is preliminary data.</text>
</comment>
<sequence length="286" mass="29554">MSPHHGGADWAAVEAVAVLALAVGAAGYAAALWAARHRSPWPVRRTVLWFAGLGCAGASLLGPLAAAAHGSFAAHMVVHLLLGMAAPLLLVLGAPVTLALRALPVAGARCLARLLRSRPVRVLSHPVVAGTLNAGGLWVLYDTGLYAAMHASAPVHAAVHAHVMLAGYLFTAAVVGVDPDPHRGSLRLRAAVLVGYLTVHAVLAKRLYGDPPAGVGTADAQLGSRIMYYGGDAVDVALLVVFFAQWYAAGRTRAAPAVSWTAGLRPPARSRPGPRARRRARRAGPG</sequence>
<evidence type="ECO:0000313" key="8">
    <source>
        <dbReference type="EMBL" id="MFC4903729.1"/>
    </source>
</evidence>
<feature type="region of interest" description="Disordered" evidence="6">
    <location>
        <begin position="263"/>
        <end position="286"/>
    </location>
</feature>
<protein>
    <submittedName>
        <fullName evidence="8">Cytochrome c oxidase assembly protein</fullName>
    </submittedName>
</protein>
<dbReference type="InterPro" id="IPR019108">
    <property type="entry name" value="Caa3_assmbl_CtaG-rel"/>
</dbReference>
<evidence type="ECO:0000256" key="1">
    <source>
        <dbReference type="ARBA" id="ARBA00004651"/>
    </source>
</evidence>
<dbReference type="Pfam" id="PF09678">
    <property type="entry name" value="Caa3_CtaG"/>
    <property type="match status" value="1"/>
</dbReference>
<organism evidence="8 9">
    <name type="scientific">Kocuria oceani</name>
    <dbReference type="NCBI Taxonomy" id="988827"/>
    <lineage>
        <taxon>Bacteria</taxon>
        <taxon>Bacillati</taxon>
        <taxon>Actinomycetota</taxon>
        <taxon>Actinomycetes</taxon>
        <taxon>Micrococcales</taxon>
        <taxon>Micrococcaceae</taxon>
        <taxon>Kocuria</taxon>
    </lineage>
</organism>
<keyword evidence="4 7" id="KW-1133">Transmembrane helix</keyword>
<evidence type="ECO:0000256" key="3">
    <source>
        <dbReference type="ARBA" id="ARBA00022692"/>
    </source>
</evidence>
<feature type="transmembrane region" description="Helical" evidence="7">
    <location>
        <begin position="12"/>
        <end position="35"/>
    </location>
</feature>
<evidence type="ECO:0000256" key="2">
    <source>
        <dbReference type="ARBA" id="ARBA00022475"/>
    </source>
</evidence>
<evidence type="ECO:0000256" key="4">
    <source>
        <dbReference type="ARBA" id="ARBA00022989"/>
    </source>
</evidence>
<keyword evidence="3 7" id="KW-0812">Transmembrane</keyword>
<dbReference type="EMBL" id="JBHSIW010000008">
    <property type="protein sequence ID" value="MFC4903729.1"/>
    <property type="molecule type" value="Genomic_DNA"/>
</dbReference>
<feature type="transmembrane region" description="Helical" evidence="7">
    <location>
        <begin position="228"/>
        <end position="249"/>
    </location>
</feature>
<keyword evidence="5 7" id="KW-0472">Membrane</keyword>
<keyword evidence="9" id="KW-1185">Reference proteome</keyword>
<feature type="transmembrane region" description="Helical" evidence="7">
    <location>
        <begin position="153"/>
        <end position="176"/>
    </location>
</feature>
<evidence type="ECO:0000256" key="7">
    <source>
        <dbReference type="SAM" id="Phobius"/>
    </source>
</evidence>
<proteinExistence type="predicted"/>
<feature type="transmembrane region" description="Helical" evidence="7">
    <location>
        <begin position="47"/>
        <end position="68"/>
    </location>
</feature>
<feature type="compositionally biased region" description="Basic residues" evidence="6">
    <location>
        <begin position="272"/>
        <end position="286"/>
    </location>
</feature>
<reference evidence="9" key="1">
    <citation type="journal article" date="2019" name="Int. J. Syst. Evol. Microbiol.">
        <title>The Global Catalogue of Microorganisms (GCM) 10K type strain sequencing project: providing services to taxonomists for standard genome sequencing and annotation.</title>
        <authorList>
            <consortium name="The Broad Institute Genomics Platform"/>
            <consortium name="The Broad Institute Genome Sequencing Center for Infectious Disease"/>
            <person name="Wu L."/>
            <person name="Ma J."/>
        </authorList>
    </citation>
    <scope>NUCLEOTIDE SEQUENCE [LARGE SCALE GENOMIC DNA]</scope>
    <source>
        <strain evidence="9">CGMCC 4.6946</strain>
    </source>
</reference>
<evidence type="ECO:0000313" key="9">
    <source>
        <dbReference type="Proteomes" id="UP001595797"/>
    </source>
</evidence>
<keyword evidence="2" id="KW-1003">Cell membrane</keyword>
<gene>
    <name evidence="8" type="ORF">ACFPCS_09155</name>
</gene>
<name>A0ABV9TID1_9MICC</name>